<proteinExistence type="predicted"/>
<keyword evidence="2" id="KW-1185">Reference proteome</keyword>
<sequence>MTPQEVARIAGLGLPVLCTDTCSVLDIMRDPTRDAARAHERVAAQALLAAMTTGPQLVGLVADQVRREFAENVPKVEQEAIQALTKLRERIIRANEIDKVFGGTGVVDLSHLDDHVQRAHAVADHWMAASETVRPSPAIADRAFARLMAPHTPGRRGQSMKDCVVIETYLEVIVALRAAGLTSPIVFASSNTADYANEQRGILNADLQAEFSPINVQYAPNLSAAKHLLGV</sequence>
<dbReference type="RefSeq" id="WP_197958015.1">
    <property type="nucleotide sequence ID" value="NZ_JACCHP010000001.1"/>
</dbReference>
<reference evidence="1 2" key="1">
    <citation type="submission" date="2020-07" db="EMBL/GenBank/DDBJ databases">
        <title>Bradyrhizobium diversity isolated from nodules of indigenous legumes of Western Australia.</title>
        <authorList>
            <person name="Klepa M.S."/>
        </authorList>
    </citation>
    <scope>NUCLEOTIDE SEQUENCE [LARGE SCALE GENOMIC DNA]</scope>
    <source>
        <strain evidence="1 2">CNPSo 4010</strain>
    </source>
</reference>
<dbReference type="Proteomes" id="UP000807370">
    <property type="component" value="Unassembled WGS sequence"/>
</dbReference>
<dbReference type="EMBL" id="JACCHP010000001">
    <property type="protein sequence ID" value="MBH5396626.1"/>
    <property type="molecule type" value="Genomic_DNA"/>
</dbReference>
<evidence type="ECO:0000313" key="2">
    <source>
        <dbReference type="Proteomes" id="UP000807370"/>
    </source>
</evidence>
<protein>
    <recommendedName>
        <fullName evidence="3">DUF4935 domain-containing protein</fullName>
    </recommendedName>
</protein>
<accession>A0ABS0PI49</accession>
<evidence type="ECO:0008006" key="3">
    <source>
        <dbReference type="Google" id="ProtNLM"/>
    </source>
</evidence>
<name>A0ABS0PI49_9BRAD</name>
<organism evidence="1 2">
    <name type="scientific">Bradyrhizobium agreste</name>
    <dbReference type="NCBI Taxonomy" id="2751811"/>
    <lineage>
        <taxon>Bacteria</taxon>
        <taxon>Pseudomonadati</taxon>
        <taxon>Pseudomonadota</taxon>
        <taxon>Alphaproteobacteria</taxon>
        <taxon>Hyphomicrobiales</taxon>
        <taxon>Nitrobacteraceae</taxon>
        <taxon>Bradyrhizobium</taxon>
    </lineage>
</organism>
<comment type="caution">
    <text evidence="1">The sequence shown here is derived from an EMBL/GenBank/DDBJ whole genome shotgun (WGS) entry which is preliminary data.</text>
</comment>
<gene>
    <name evidence="1" type="ORF">HZZ13_02280</name>
</gene>
<evidence type="ECO:0000313" key="1">
    <source>
        <dbReference type="EMBL" id="MBH5396626.1"/>
    </source>
</evidence>